<dbReference type="EMBL" id="JBBNAF010000001">
    <property type="protein sequence ID" value="KAK9168938.1"/>
    <property type="molecule type" value="Genomic_DNA"/>
</dbReference>
<reference evidence="1 2" key="1">
    <citation type="submission" date="2024-01" db="EMBL/GenBank/DDBJ databases">
        <title>Genome assemblies of Stephania.</title>
        <authorList>
            <person name="Yang L."/>
        </authorList>
    </citation>
    <scope>NUCLEOTIDE SEQUENCE [LARGE SCALE GENOMIC DNA]</scope>
    <source>
        <strain evidence="1">YNDBR</strain>
        <tissue evidence="1">Leaf</tissue>
    </source>
</reference>
<comment type="caution">
    <text evidence="1">The sequence shown here is derived from an EMBL/GenBank/DDBJ whole genome shotgun (WGS) entry which is preliminary data.</text>
</comment>
<evidence type="ECO:0000313" key="1">
    <source>
        <dbReference type="EMBL" id="KAK9168938.1"/>
    </source>
</evidence>
<organism evidence="1 2">
    <name type="scientific">Stephania yunnanensis</name>
    <dbReference type="NCBI Taxonomy" id="152371"/>
    <lineage>
        <taxon>Eukaryota</taxon>
        <taxon>Viridiplantae</taxon>
        <taxon>Streptophyta</taxon>
        <taxon>Embryophyta</taxon>
        <taxon>Tracheophyta</taxon>
        <taxon>Spermatophyta</taxon>
        <taxon>Magnoliopsida</taxon>
        <taxon>Ranunculales</taxon>
        <taxon>Menispermaceae</taxon>
        <taxon>Menispermoideae</taxon>
        <taxon>Cissampelideae</taxon>
        <taxon>Stephania</taxon>
    </lineage>
</organism>
<name>A0AAP0Q6R7_9MAGN</name>
<dbReference type="AlphaFoldDB" id="A0AAP0Q6R7"/>
<protein>
    <submittedName>
        <fullName evidence="1">Uncharacterized protein</fullName>
    </submittedName>
</protein>
<gene>
    <name evidence="1" type="ORF">Syun_001078</name>
</gene>
<proteinExistence type="predicted"/>
<keyword evidence="2" id="KW-1185">Reference proteome</keyword>
<dbReference type="Proteomes" id="UP001420932">
    <property type="component" value="Unassembled WGS sequence"/>
</dbReference>
<evidence type="ECO:0000313" key="2">
    <source>
        <dbReference type="Proteomes" id="UP001420932"/>
    </source>
</evidence>
<accession>A0AAP0Q6R7</accession>
<sequence>MVIRRCNIGYVADASYTFDQIIDSNYGLYSTIFYKTMFGGDGCCFDLVHTLSIGDHELL</sequence>